<evidence type="ECO:0000313" key="1">
    <source>
        <dbReference type="EMBL" id="TVV72099.1"/>
    </source>
</evidence>
<dbReference type="Proteomes" id="UP000318681">
    <property type="component" value="Unassembled WGS sequence"/>
</dbReference>
<gene>
    <name evidence="1" type="ORF">FOY91_15345</name>
</gene>
<sequence length="710" mass="73668">MTGDDGQQATVVDRRIELHHDPVPHRMNGWAAPDTSESAADAVTLTLMLGAVALGTVRRGVVRPDVQAHLGFAGPPCGFSLADYGLAAFARLSGLADIMIAAGGIGVTGGHFPLMPLPSAATGQPLGTRSRGGQALRLADLWFETRRDLAIRFEAAAAGLRLDAYQCPPDTGLVKVAANLPVGGPVAIATVRLLNPYLPVLIVLRDAGGGIGAIDHLPFPSLARGGPHAAERLMSARGGDEPAEIAALSGELLDTLLARPQPGTTVTTVELDGEVHTGLEPILDDDLLAWITGFLRIAVTLPADTTGDGRDVGFIRERLARHPVAARPGHALLVPADAIPTIAALVRRLPPGAGEQTIAGGMAVVDWSRHGSVWSVWTPPLGDWLEGLQTADAKRSVPLLRLAGAADAGAASAPDWPLALALRGKPVRMAAEGPFEIAAEVPLPLLREGAAIVGVPVTVAVLFDRDDTSPLALLESLARQEGCGALELIVCRPADTDDAVLRAALTAGFPHCTVVPIPAESGRLAQLVAVRAQLARETVLVVDAATVLTDPRTLATLAAMLVPPQVATAGCLLRTTHGPKTGACAGYVTTGLDLRVLPGLMVDTVDPAVFRQPATYPVVANPLGAVLLRRALLDGLDAHGNDPLRPEMDDLLLGLHAIGGGGLNLCTSTVSAHAPRVPRARQLTLAMPYRLSPQVLGGIMAGAVLVQRLR</sequence>
<dbReference type="SUPFAM" id="SSF53448">
    <property type="entry name" value="Nucleotide-diphospho-sugar transferases"/>
    <property type="match status" value="1"/>
</dbReference>
<accession>A0A558QYB1</accession>
<reference evidence="1 2" key="1">
    <citation type="submission" date="2019-07" db="EMBL/GenBank/DDBJ databases">
        <title>Sphingomonas solaris sp. nov., isolated from a solar panel from Boston, Massachusetts.</title>
        <authorList>
            <person name="Tanner K."/>
            <person name="Pascual J."/>
            <person name="Mancuso C."/>
            <person name="Pereto J."/>
            <person name="Khalil A."/>
            <person name="Vilanova C."/>
        </authorList>
    </citation>
    <scope>NUCLEOTIDE SEQUENCE [LARGE SCALE GENOMIC DNA]</scope>
    <source>
        <strain evidence="1 2">R4DWN</strain>
    </source>
</reference>
<dbReference type="AlphaFoldDB" id="A0A558QYB1"/>
<dbReference type="OrthoDB" id="7431723at2"/>
<comment type="caution">
    <text evidence="1">The sequence shown here is derived from an EMBL/GenBank/DDBJ whole genome shotgun (WGS) entry which is preliminary data.</text>
</comment>
<evidence type="ECO:0008006" key="3">
    <source>
        <dbReference type="Google" id="ProtNLM"/>
    </source>
</evidence>
<name>A0A558QYB1_9SPHN</name>
<dbReference type="EMBL" id="VNIM01000072">
    <property type="protein sequence ID" value="TVV72099.1"/>
    <property type="molecule type" value="Genomic_DNA"/>
</dbReference>
<protein>
    <recommendedName>
        <fullName evidence="3">Glycosyltransferase</fullName>
    </recommendedName>
</protein>
<proteinExistence type="predicted"/>
<organism evidence="1 2">
    <name type="scientific">Alterirhizorhabdus solaris</name>
    <dbReference type="NCBI Taxonomy" id="2529389"/>
    <lineage>
        <taxon>Bacteria</taxon>
        <taxon>Pseudomonadati</taxon>
        <taxon>Pseudomonadota</taxon>
        <taxon>Alphaproteobacteria</taxon>
        <taxon>Sphingomonadales</taxon>
        <taxon>Rhizorhabdaceae</taxon>
        <taxon>Alterirhizorhabdus</taxon>
    </lineage>
</organism>
<dbReference type="RefSeq" id="WP_145153904.1">
    <property type="nucleotide sequence ID" value="NZ_VNIM01000072.1"/>
</dbReference>
<evidence type="ECO:0000313" key="2">
    <source>
        <dbReference type="Proteomes" id="UP000318681"/>
    </source>
</evidence>
<keyword evidence="2" id="KW-1185">Reference proteome</keyword>
<dbReference type="InterPro" id="IPR029044">
    <property type="entry name" value="Nucleotide-diphossugar_trans"/>
</dbReference>